<accession>A0A1W7D185</accession>
<sequence>MPTALSLAPAELRLAELTETNRPTQLPLLTRIAGLLSASTAVTHLIVRGSLASGTADRLSDVDFVVGIHDRDLPAFALALNDLMTVAGGALLPGWRDTIVADLGGIGFVFLVQHEGKLRAAISRKTPAPALLIDDTSLAIRTLTVMARQAVDLGRGRDAVRFARQGRQQTRVRVPAVRGVGDLRIALAVECGEVDEAAERARTADTAMLDAAGRARMLVAAAAAEARRQAVGRAAAVLREAEEAAPLRLRLDPFARELLIVLPTRAGDAATAALLRGGGRTGGLG</sequence>
<dbReference type="InterPro" id="IPR043519">
    <property type="entry name" value="NT_sf"/>
</dbReference>
<dbReference type="OrthoDB" id="4534190at2"/>
<proteinExistence type="predicted"/>
<evidence type="ECO:0000313" key="1">
    <source>
        <dbReference type="EMBL" id="ARQ70717.1"/>
    </source>
</evidence>
<dbReference type="SUPFAM" id="SSF81301">
    <property type="entry name" value="Nucleotidyltransferase"/>
    <property type="match status" value="1"/>
</dbReference>
<dbReference type="RefSeq" id="WP_086160560.1">
    <property type="nucleotide sequence ID" value="NZ_CP021121.1"/>
</dbReference>
<name>A0A1W7D185_9ACTN</name>
<dbReference type="EMBL" id="CP021121">
    <property type="protein sequence ID" value="ARQ70717.1"/>
    <property type="molecule type" value="Genomic_DNA"/>
</dbReference>
<dbReference type="Gene3D" id="3.30.460.10">
    <property type="entry name" value="Beta Polymerase, domain 2"/>
    <property type="match status" value="1"/>
</dbReference>
<evidence type="ECO:0008006" key="3">
    <source>
        <dbReference type="Google" id="ProtNLM"/>
    </source>
</evidence>
<gene>
    <name evidence="1" type="ORF">CAG99_19415</name>
</gene>
<dbReference type="KEGG" id="smao:CAG99_19415"/>
<keyword evidence="2" id="KW-1185">Reference proteome</keyword>
<dbReference type="Proteomes" id="UP000194218">
    <property type="component" value="Chromosome"/>
</dbReference>
<organism evidence="1 2">
    <name type="scientific">Streptomyces marincola</name>
    <dbReference type="NCBI Taxonomy" id="2878388"/>
    <lineage>
        <taxon>Bacteria</taxon>
        <taxon>Bacillati</taxon>
        <taxon>Actinomycetota</taxon>
        <taxon>Actinomycetes</taxon>
        <taxon>Kitasatosporales</taxon>
        <taxon>Streptomycetaceae</taxon>
        <taxon>Streptomyces</taxon>
    </lineage>
</organism>
<evidence type="ECO:0000313" key="2">
    <source>
        <dbReference type="Proteomes" id="UP000194218"/>
    </source>
</evidence>
<protein>
    <recommendedName>
        <fullName evidence="3">Nucleotidyltransferase domain-containing protein</fullName>
    </recommendedName>
</protein>
<reference evidence="1 2" key="1">
    <citation type="submission" date="2017-05" db="EMBL/GenBank/DDBJ databases">
        <title>Complete genome sequence of Streptomyces sp. SCSIO 03032 revealed the diverse biosynthetic pathways for its bioactive secondary metabolites.</title>
        <authorList>
            <person name="Ma L."/>
            <person name="Zhu Y."/>
            <person name="Zhang W."/>
            <person name="Zhang G."/>
            <person name="Tian X."/>
            <person name="Zhang S."/>
            <person name="Zhang C."/>
        </authorList>
    </citation>
    <scope>NUCLEOTIDE SEQUENCE [LARGE SCALE GENOMIC DNA]</scope>
    <source>
        <strain evidence="1 2">SCSIO 03032</strain>
    </source>
</reference>
<dbReference type="AlphaFoldDB" id="A0A1W7D185"/>